<name>A0ABW0MTI5_9BURK</name>
<gene>
    <name evidence="2" type="ORF">ACFPQ5_22130</name>
</gene>
<feature type="signal peptide" evidence="1">
    <location>
        <begin position="1"/>
        <end position="26"/>
    </location>
</feature>
<protein>
    <submittedName>
        <fullName evidence="2">Transporter</fullName>
    </submittedName>
</protein>
<keyword evidence="3" id="KW-1185">Reference proteome</keyword>
<comment type="caution">
    <text evidence="2">The sequence shown here is derived from an EMBL/GenBank/DDBJ whole genome shotgun (WGS) entry which is preliminary data.</text>
</comment>
<dbReference type="Proteomes" id="UP001596101">
    <property type="component" value="Unassembled WGS sequence"/>
</dbReference>
<proteinExistence type="predicted"/>
<dbReference type="Pfam" id="PF13557">
    <property type="entry name" value="Phenol_MetA_deg"/>
    <property type="match status" value="1"/>
</dbReference>
<evidence type="ECO:0000256" key="1">
    <source>
        <dbReference type="SAM" id="SignalP"/>
    </source>
</evidence>
<feature type="chain" id="PRO_5047421730" evidence="1">
    <location>
        <begin position="27"/>
        <end position="276"/>
    </location>
</feature>
<accession>A0ABW0MTI5</accession>
<evidence type="ECO:0000313" key="2">
    <source>
        <dbReference type="EMBL" id="MFC5480911.1"/>
    </source>
</evidence>
<sequence length="276" mass="30627">MSRSRARSLSRLPLCLALLAWLPAHAQESSFDGPLKTDRPDFVESSESVGKGRFHLETSFLVERERSGEERERSYSTPTMLRFGLSDALELRIESEGRIVQHTRDKESGERSTTAGYADSSIGVLWHVMDGEGRRPSLGVLFDASLPTGSNALRGKGVRPSLRVVGEWELPGGMELGMMPGIAFRHEEENDRSTARHAYGLFGIVLDKAFTERFHGLAEISLPRIAHVRHGGTQATFDIGATYLLSKDCQLDTLFSRGLNHRTPYASWTVGLSIRL</sequence>
<keyword evidence="1" id="KW-0732">Signal</keyword>
<reference evidence="3" key="1">
    <citation type="journal article" date="2019" name="Int. J. Syst. Evol. Microbiol.">
        <title>The Global Catalogue of Microorganisms (GCM) 10K type strain sequencing project: providing services to taxonomists for standard genome sequencing and annotation.</title>
        <authorList>
            <consortium name="The Broad Institute Genomics Platform"/>
            <consortium name="The Broad Institute Genome Sequencing Center for Infectious Disease"/>
            <person name="Wu L."/>
            <person name="Ma J."/>
        </authorList>
    </citation>
    <scope>NUCLEOTIDE SEQUENCE [LARGE SCALE GENOMIC DNA]</scope>
    <source>
        <strain evidence="3">CCUG 43111</strain>
    </source>
</reference>
<dbReference type="RefSeq" id="WP_379760869.1">
    <property type="nucleotide sequence ID" value="NZ_JBHSMR010000014.1"/>
</dbReference>
<evidence type="ECO:0000313" key="3">
    <source>
        <dbReference type="Proteomes" id="UP001596101"/>
    </source>
</evidence>
<dbReference type="EMBL" id="JBHSMR010000014">
    <property type="protein sequence ID" value="MFC5480911.1"/>
    <property type="molecule type" value="Genomic_DNA"/>
</dbReference>
<organism evidence="2 3">
    <name type="scientific">Massilia suwonensis</name>
    <dbReference type="NCBI Taxonomy" id="648895"/>
    <lineage>
        <taxon>Bacteria</taxon>
        <taxon>Pseudomonadati</taxon>
        <taxon>Pseudomonadota</taxon>
        <taxon>Betaproteobacteria</taxon>
        <taxon>Burkholderiales</taxon>
        <taxon>Oxalobacteraceae</taxon>
        <taxon>Telluria group</taxon>
        <taxon>Massilia</taxon>
    </lineage>
</organism>
<dbReference type="InterPro" id="IPR025737">
    <property type="entry name" value="FApF"/>
</dbReference>